<dbReference type="EMBL" id="MZ443770">
    <property type="protein sequence ID" value="QZE56314.1"/>
    <property type="molecule type" value="Genomic_DNA"/>
</dbReference>
<sequence length="40" mass="4571">MCRSTDWNLYLDVLKGKRKLSPAPFKLPKAPKIPAMKRGN</sequence>
<proteinExistence type="predicted"/>
<gene>
    <name evidence="1" type="ORF">pEaSNUABM3_00117</name>
</gene>
<evidence type="ECO:0000313" key="2">
    <source>
        <dbReference type="Proteomes" id="UP000827787"/>
    </source>
</evidence>
<reference evidence="1 2" key="1">
    <citation type="submission" date="2021-06" db="EMBL/GenBank/DDBJ databases">
        <title>Complete genome sequence of Erwinia phage pEa_SNUABM_03.</title>
        <authorList>
            <person name="Kim S.G."/>
            <person name="Park S.C."/>
        </authorList>
    </citation>
    <scope>NUCLEOTIDE SEQUENCE [LARGE SCALE GENOMIC DNA]</scope>
</reference>
<dbReference type="Proteomes" id="UP000827787">
    <property type="component" value="Segment"/>
</dbReference>
<organism evidence="1 2">
    <name type="scientific">Erwinia phage pEa_SNUABM_3</name>
    <dbReference type="NCBI Taxonomy" id="2869552"/>
    <lineage>
        <taxon>Viruses</taxon>
        <taxon>Duplodnaviria</taxon>
        <taxon>Heunggongvirae</taxon>
        <taxon>Uroviricota</taxon>
        <taxon>Caudoviricetes</taxon>
        <taxon>Alexandravirus</taxon>
        <taxon>Alexandravirus SNUABM3</taxon>
    </lineage>
</organism>
<evidence type="ECO:0000313" key="1">
    <source>
        <dbReference type="EMBL" id="QZE56314.1"/>
    </source>
</evidence>
<name>A0AAE7XJT9_9CAUD</name>
<accession>A0AAE7XJT9</accession>
<keyword evidence="2" id="KW-1185">Reference proteome</keyword>
<protein>
    <submittedName>
        <fullName evidence="1">Uncharacterized protein</fullName>
    </submittedName>
</protein>